<dbReference type="PANTHER" id="PTHR44394">
    <property type="entry name" value="BETA-ALANINE-ACTIVATING ENZYME"/>
    <property type="match status" value="1"/>
</dbReference>
<dbReference type="GeneTree" id="ENSGT00440000033811"/>
<dbReference type="InterPro" id="IPR015943">
    <property type="entry name" value="WD40/YVTN_repeat-like_dom_sf"/>
</dbReference>
<dbReference type="Ensembl" id="ENSEBUT00000024035.1">
    <property type="protein sequence ID" value="ENSEBUP00000023459.1"/>
    <property type="gene ID" value="ENSEBUG00000014433.1"/>
</dbReference>
<dbReference type="InterPro" id="IPR000873">
    <property type="entry name" value="AMP-dep_synth/lig_dom"/>
</dbReference>
<dbReference type="InterPro" id="IPR045851">
    <property type="entry name" value="AMP-bd_C_sf"/>
</dbReference>
<dbReference type="Gene3D" id="3.40.50.12780">
    <property type="entry name" value="N-terminal domain of ligase-like"/>
    <property type="match status" value="2"/>
</dbReference>
<dbReference type="Pfam" id="PF00501">
    <property type="entry name" value="AMP-binding"/>
    <property type="match status" value="1"/>
</dbReference>
<dbReference type="Gene3D" id="3.30.300.30">
    <property type="match status" value="1"/>
</dbReference>
<protein>
    <recommendedName>
        <fullName evidence="3">Carrier domain-containing protein</fullName>
    </recommendedName>
</protein>
<evidence type="ECO:0000256" key="2">
    <source>
        <dbReference type="ARBA" id="ARBA00023098"/>
    </source>
</evidence>
<name>A0A8C4R1N8_EPTBU</name>
<evidence type="ECO:0000259" key="3">
    <source>
        <dbReference type="PROSITE" id="PS50075"/>
    </source>
</evidence>
<dbReference type="InterPro" id="IPR002372">
    <property type="entry name" value="PQQ_rpt_dom"/>
</dbReference>
<organism evidence="4 5">
    <name type="scientific">Eptatretus burgeri</name>
    <name type="common">Inshore hagfish</name>
    <dbReference type="NCBI Taxonomy" id="7764"/>
    <lineage>
        <taxon>Eukaryota</taxon>
        <taxon>Metazoa</taxon>
        <taxon>Chordata</taxon>
        <taxon>Craniata</taxon>
        <taxon>Vertebrata</taxon>
        <taxon>Cyclostomata</taxon>
        <taxon>Myxini</taxon>
        <taxon>Myxiniformes</taxon>
        <taxon>Myxinidae</taxon>
        <taxon>Eptatretinae</taxon>
        <taxon>Eptatretus</taxon>
    </lineage>
</organism>
<dbReference type="Proteomes" id="UP000694388">
    <property type="component" value="Unplaced"/>
</dbReference>
<keyword evidence="2" id="KW-0443">Lipid metabolism</keyword>
<dbReference type="Pfam" id="PF13570">
    <property type="entry name" value="Beta-prop_ACSF4"/>
    <property type="match status" value="1"/>
</dbReference>
<dbReference type="Gene3D" id="2.130.10.10">
    <property type="entry name" value="YVTN repeat-like/Quinoprotein amine dehydrogenase"/>
    <property type="match status" value="2"/>
</dbReference>
<dbReference type="AlphaFoldDB" id="A0A8C4R1N8"/>
<dbReference type="InterPro" id="IPR025110">
    <property type="entry name" value="AMP-bd_C"/>
</dbReference>
<comment type="similarity">
    <text evidence="1">Belongs to the ATP-dependent AMP-binding enzyme family.</text>
</comment>
<dbReference type="GO" id="GO:0043041">
    <property type="term" value="P:amino acid activation for nonribosomal peptide biosynthetic process"/>
    <property type="evidence" value="ECO:0007669"/>
    <property type="project" value="TreeGrafter"/>
</dbReference>
<dbReference type="PANTHER" id="PTHR44394:SF1">
    <property type="entry name" value="BETA-ALANINE-ACTIVATING ENZYME"/>
    <property type="match status" value="1"/>
</dbReference>
<dbReference type="InterPro" id="IPR018391">
    <property type="entry name" value="PQQ_b-propeller_rpt"/>
</dbReference>
<dbReference type="PROSITE" id="PS50075">
    <property type="entry name" value="CARRIER"/>
    <property type="match status" value="1"/>
</dbReference>
<keyword evidence="5" id="KW-1185">Reference proteome</keyword>
<dbReference type="InterPro" id="IPR052091">
    <property type="entry name" value="Beta-ala_Activ/Resist"/>
</dbReference>
<dbReference type="PROSITE" id="PS00455">
    <property type="entry name" value="AMP_BINDING"/>
    <property type="match status" value="1"/>
</dbReference>
<feature type="domain" description="Carrier" evidence="3">
    <location>
        <begin position="619"/>
        <end position="699"/>
    </location>
</feature>
<dbReference type="OMA" id="NKTDSCN"/>
<dbReference type="SMART" id="SM00564">
    <property type="entry name" value="PQQ"/>
    <property type="match status" value="6"/>
</dbReference>
<evidence type="ECO:0000313" key="4">
    <source>
        <dbReference type="Ensembl" id="ENSEBUP00000023434.1"/>
    </source>
</evidence>
<evidence type="ECO:0000256" key="1">
    <source>
        <dbReference type="ARBA" id="ARBA00006432"/>
    </source>
</evidence>
<dbReference type="InterPro" id="IPR011047">
    <property type="entry name" value="Quinoprotein_ADH-like_sf"/>
</dbReference>
<dbReference type="SUPFAM" id="SSF50998">
    <property type="entry name" value="Quinoprotein alcohol dehydrogenase-like"/>
    <property type="match status" value="1"/>
</dbReference>
<dbReference type="SUPFAM" id="SSF56801">
    <property type="entry name" value="Acetyl-CoA synthetase-like"/>
    <property type="match status" value="1"/>
</dbReference>
<dbReference type="Pfam" id="PF13193">
    <property type="entry name" value="AMP-binding_C"/>
    <property type="match status" value="1"/>
</dbReference>
<dbReference type="InterPro" id="IPR042099">
    <property type="entry name" value="ANL_N_sf"/>
</dbReference>
<accession>A0A8C4R1N8</accession>
<dbReference type="GO" id="GO:0006629">
    <property type="term" value="P:lipid metabolic process"/>
    <property type="evidence" value="ECO:0007669"/>
    <property type="project" value="UniProtKB-KW"/>
</dbReference>
<sequence>MSDSPPTLHGLVAEAGSPDDAPAVRYTGLESDQVELLSYGEMRRMARRLCVVLRSVSCPVGSPVALFCEPAVSLPALVLGVLQAGSAFAPLDPTAPPALSLHFLRQSGAKLALVEQSRMQTFSSIFGEYLDISSLNSGCPVVGAFLLQLHVKRKQPVNFSPSATHIDIGAKKSSEKVHQCEEMDDYGDWNQNDKHLVLDKSDLTSFTEINELKKKGSLKCSEERLSAFPSSDAYQAIDSSRSGVLKARTPGTLAYVLHTSGTTGVPKIVRVPHCCIVPNIIHLRSLFGVSSQDVVFMAAPLTFDPSIVEMFVALSSGASLIAVHPQVKMNPQRLADVMFKENKVTVLQATPTLMQQFGSQILRSVVLAEHSSLRVLALGGEPFPPLDVLRSWRSLSNGTRIFNLYGVTEVSSWASCWEVPPQVFTDSADMAIHLGPPLLGTKMEVRGPSGQPIVDGEGQLFIGGQQRVCFLGDEVEVAMGTMRPSGDHVYVSGGLNYFFVGRQDGQRKRHGKRLELGSVERAAVGVPGVEASAAVLLEDQRLGLCVVPENCLHREHDQEQSMFLEEKIFCHLRQFLPSHAVPDFIIFIDSLPATQHGKISVGELVSLCGRVKSRDVTRQGRRELQPLVWSCWQKALPGVVPKEDPQLASQFLSCGGDSLRAVQFAADLEVQLEHSLPDVLQLILSNTFDEIYRYCQRVVDLKTKESVEQYFGKVDGNTGSVEAGGQLDGEILNAGSSAGSAEAIAQVAAIMEGHSERPSSFKESSEVLDSMVGRSKVLDSMEGRSKVLDSMVGRSKVLDSMVGRSKVLDSMEGSIRDVDIPESHKTNIQTKRKLKDRNLQGKRQRQEIVNIKHQNGNNIPTDIPMEISKSESMHFLTPATEAVLAVSRVNRATVIHGVNLETLFNNCEHDLVIATRKLEGSEQKEAQTVDPVEIEMSEVWHFDTGRCVDASPLILVSRGKAVLILGSHSHWLFCLDLHTGHQIWRARLGGRVESSACVTTSGKHVSVGCYDGGVYVLCLSTGTACWVFRTGDSVKSSPVLDPISGWLLVGSHDKHVYALDTQAHRCAWSLPAGSSVFSSPCVGDSPHRAYVGTLGGLLLSLDPLSGLVVWSHDCGKPLFSSPSCALGLVCVGCVDGSLLALNTSGEELWRFCSSKPFFSSPCLLPDMTEDPHLNLSVLCGCHDGYLYLLSGNGKLLWSRWLGAAVYLVTLCPLAGKC</sequence>
<evidence type="ECO:0000313" key="5">
    <source>
        <dbReference type="Proteomes" id="UP000694388"/>
    </source>
</evidence>
<proteinExistence type="inferred from homology"/>
<reference evidence="4" key="1">
    <citation type="submission" date="2025-05" db="UniProtKB">
        <authorList>
            <consortium name="Ensembl"/>
        </authorList>
    </citation>
    <scope>IDENTIFICATION</scope>
</reference>
<dbReference type="Ensembl" id="ENSEBUT00000024010.1">
    <property type="protein sequence ID" value="ENSEBUP00000023434.1"/>
    <property type="gene ID" value="ENSEBUG00000014433.1"/>
</dbReference>
<dbReference type="InterPro" id="IPR009081">
    <property type="entry name" value="PP-bd_ACP"/>
</dbReference>
<dbReference type="InterPro" id="IPR020845">
    <property type="entry name" value="AMP-binding_CS"/>
</dbReference>